<name>A0A6A5TIX2_9PLEO</name>
<gene>
    <name evidence="2" type="ORF">CC80DRAFT_553045</name>
</gene>
<evidence type="ECO:0000313" key="2">
    <source>
        <dbReference type="EMBL" id="KAF1951669.1"/>
    </source>
</evidence>
<keyword evidence="3" id="KW-1185">Reference proteome</keyword>
<organism evidence="2 3">
    <name type="scientific">Byssothecium circinans</name>
    <dbReference type="NCBI Taxonomy" id="147558"/>
    <lineage>
        <taxon>Eukaryota</taxon>
        <taxon>Fungi</taxon>
        <taxon>Dikarya</taxon>
        <taxon>Ascomycota</taxon>
        <taxon>Pezizomycotina</taxon>
        <taxon>Dothideomycetes</taxon>
        <taxon>Pleosporomycetidae</taxon>
        <taxon>Pleosporales</taxon>
        <taxon>Massarineae</taxon>
        <taxon>Massarinaceae</taxon>
        <taxon>Byssothecium</taxon>
    </lineage>
</organism>
<evidence type="ECO:0000256" key="1">
    <source>
        <dbReference type="SAM" id="MobiDB-lite"/>
    </source>
</evidence>
<proteinExistence type="predicted"/>
<dbReference type="OrthoDB" id="432483at2759"/>
<protein>
    <recommendedName>
        <fullName evidence="4">Fungal N-terminal domain-containing protein</fullName>
    </recommendedName>
</protein>
<evidence type="ECO:0008006" key="4">
    <source>
        <dbReference type="Google" id="ProtNLM"/>
    </source>
</evidence>
<accession>A0A6A5TIX2</accession>
<evidence type="ECO:0000313" key="3">
    <source>
        <dbReference type="Proteomes" id="UP000800035"/>
    </source>
</evidence>
<feature type="region of interest" description="Disordered" evidence="1">
    <location>
        <begin position="148"/>
        <end position="177"/>
    </location>
</feature>
<reference evidence="2" key="1">
    <citation type="journal article" date="2020" name="Stud. Mycol.">
        <title>101 Dothideomycetes genomes: a test case for predicting lifestyles and emergence of pathogens.</title>
        <authorList>
            <person name="Haridas S."/>
            <person name="Albert R."/>
            <person name="Binder M."/>
            <person name="Bloem J."/>
            <person name="Labutti K."/>
            <person name="Salamov A."/>
            <person name="Andreopoulos B."/>
            <person name="Baker S."/>
            <person name="Barry K."/>
            <person name="Bills G."/>
            <person name="Bluhm B."/>
            <person name="Cannon C."/>
            <person name="Castanera R."/>
            <person name="Culley D."/>
            <person name="Daum C."/>
            <person name="Ezra D."/>
            <person name="Gonzalez J."/>
            <person name="Henrissat B."/>
            <person name="Kuo A."/>
            <person name="Liang C."/>
            <person name="Lipzen A."/>
            <person name="Lutzoni F."/>
            <person name="Magnuson J."/>
            <person name="Mondo S."/>
            <person name="Nolan M."/>
            <person name="Ohm R."/>
            <person name="Pangilinan J."/>
            <person name="Park H.-J."/>
            <person name="Ramirez L."/>
            <person name="Alfaro M."/>
            <person name="Sun H."/>
            <person name="Tritt A."/>
            <person name="Yoshinaga Y."/>
            <person name="Zwiers L.-H."/>
            <person name="Turgeon B."/>
            <person name="Goodwin S."/>
            <person name="Spatafora J."/>
            <person name="Crous P."/>
            <person name="Grigoriev I."/>
        </authorList>
    </citation>
    <scope>NUCLEOTIDE SEQUENCE</scope>
    <source>
        <strain evidence="2">CBS 675.92</strain>
    </source>
</reference>
<dbReference type="EMBL" id="ML977015">
    <property type="protein sequence ID" value="KAF1951669.1"/>
    <property type="molecule type" value="Genomic_DNA"/>
</dbReference>
<sequence length="177" mass="19666">MAEPLSITASILAVLGAAEKTGKGLERLRTLHNAPDELQYVLNEISDMRIVLRSVQKALTAVTECEAEDIKGLIQSGKLSRIRERLRDRRDSLVAALVGSLFTINHGIRLDIREISLVTRGEPDQSLIRLDHPQAASMQHALEELLSRDSYQSSDTLQPAHSDTYQEEEPASGSRQR</sequence>
<feature type="compositionally biased region" description="Polar residues" evidence="1">
    <location>
        <begin position="149"/>
        <end position="163"/>
    </location>
</feature>
<dbReference type="AlphaFoldDB" id="A0A6A5TIX2"/>
<dbReference type="Proteomes" id="UP000800035">
    <property type="component" value="Unassembled WGS sequence"/>
</dbReference>